<comment type="catalytic activity">
    <reaction evidence="2">
        <text>GTP + H2O = 7,8-dihydroneopterin 3'-triphosphate + formate + H(+)</text>
        <dbReference type="Rhea" id="RHEA:17473"/>
        <dbReference type="ChEBI" id="CHEBI:15377"/>
        <dbReference type="ChEBI" id="CHEBI:15378"/>
        <dbReference type="ChEBI" id="CHEBI:15740"/>
        <dbReference type="ChEBI" id="CHEBI:37565"/>
        <dbReference type="ChEBI" id="CHEBI:58462"/>
        <dbReference type="EC" id="3.5.4.16"/>
    </reaction>
</comment>
<dbReference type="RefSeq" id="WP_148580162.1">
    <property type="nucleotide sequence ID" value="NZ_SDKK01000015.1"/>
</dbReference>
<dbReference type="AlphaFoldDB" id="A0A6C2CNF3"/>
<dbReference type="GO" id="GO:0003934">
    <property type="term" value="F:GTP cyclohydrolase I activity"/>
    <property type="evidence" value="ECO:0007669"/>
    <property type="project" value="UniProtKB-UniRule"/>
</dbReference>
<dbReference type="GO" id="GO:0046654">
    <property type="term" value="P:tetrahydrofolate biosynthetic process"/>
    <property type="evidence" value="ECO:0007669"/>
    <property type="project" value="UniProtKB-UniRule"/>
</dbReference>
<dbReference type="NCBIfam" id="NF010200">
    <property type="entry name" value="PRK13674.1-1"/>
    <property type="match status" value="1"/>
</dbReference>
<dbReference type="Proteomes" id="UP000389128">
    <property type="component" value="Unassembled WGS sequence"/>
</dbReference>
<dbReference type="PANTHER" id="PTHR36445">
    <property type="entry name" value="GTP CYCLOHYDROLASE MPTA"/>
    <property type="match status" value="1"/>
</dbReference>
<dbReference type="OrthoDB" id="9774824at2"/>
<comment type="caution">
    <text evidence="3">The sequence shown here is derived from an EMBL/GenBank/DDBJ whole genome shotgun (WGS) entry which is preliminary data.</text>
</comment>
<dbReference type="PANTHER" id="PTHR36445:SF1">
    <property type="entry name" value="GTP CYCLOHYDROLASE MPTA"/>
    <property type="match status" value="1"/>
</dbReference>
<reference evidence="3 4" key="1">
    <citation type="submission" date="2019-01" db="EMBL/GenBank/DDBJ databases">
        <title>Zoogloea oleivorans genome sequencing and assembly.</title>
        <authorList>
            <person name="Tancsics A."/>
            <person name="Farkas M."/>
            <person name="Kriszt B."/>
            <person name="Maroti G."/>
            <person name="Horvath B."/>
        </authorList>
    </citation>
    <scope>NUCLEOTIDE SEQUENCE [LARGE SCALE GENOMIC DNA]</scope>
    <source>
        <strain evidence="3 4">Buc</strain>
    </source>
</reference>
<protein>
    <recommendedName>
        <fullName evidence="2">GTP cyclohydrolase FolE2</fullName>
        <ecNumber evidence="2">3.5.4.16</ecNumber>
    </recommendedName>
</protein>
<comment type="pathway">
    <text evidence="2">Cofactor biosynthesis; 7,8-dihydroneopterin triphosphate biosynthesis; 7,8-dihydroneopterin triphosphate from GTP: step 1/1.</text>
</comment>
<feature type="site" description="May be catalytically important" evidence="2">
    <location>
        <position position="154"/>
    </location>
</feature>
<dbReference type="Gene3D" id="3.10.270.10">
    <property type="entry name" value="Urate Oxidase"/>
    <property type="match status" value="1"/>
</dbReference>
<proteinExistence type="inferred from homology"/>
<organism evidence="3 4">
    <name type="scientific">Zoogloea oleivorans</name>
    <dbReference type="NCBI Taxonomy" id="1552750"/>
    <lineage>
        <taxon>Bacteria</taxon>
        <taxon>Pseudomonadati</taxon>
        <taxon>Pseudomonadota</taxon>
        <taxon>Betaproteobacteria</taxon>
        <taxon>Rhodocyclales</taxon>
        <taxon>Zoogloeaceae</taxon>
        <taxon>Zoogloea</taxon>
    </lineage>
</organism>
<keyword evidence="4" id="KW-1185">Reference proteome</keyword>
<keyword evidence="1 2" id="KW-0378">Hydrolase</keyword>
<dbReference type="EMBL" id="SDKK01000015">
    <property type="protein sequence ID" value="TYC55029.1"/>
    <property type="molecule type" value="Genomic_DNA"/>
</dbReference>
<evidence type="ECO:0000313" key="4">
    <source>
        <dbReference type="Proteomes" id="UP000389128"/>
    </source>
</evidence>
<comment type="function">
    <text evidence="2">Converts GTP to 7,8-dihydroneopterin triphosphate.</text>
</comment>
<evidence type="ECO:0000256" key="2">
    <source>
        <dbReference type="HAMAP-Rule" id="MF_01527"/>
    </source>
</evidence>
<dbReference type="EC" id="3.5.4.16" evidence="2"/>
<comment type="similarity">
    <text evidence="2">Belongs to the GTP cyclohydrolase IV family.</text>
</comment>
<dbReference type="InterPro" id="IPR022838">
    <property type="entry name" value="GTP_cyclohydrolase_FolE2"/>
</dbReference>
<evidence type="ECO:0000256" key="1">
    <source>
        <dbReference type="ARBA" id="ARBA00022801"/>
    </source>
</evidence>
<name>A0A6C2CNF3_9RHOO</name>
<sequence length="266" mass="29711">MNAPEKLQLPDIQASEDLRELAIQRVGVRGLRYPLCFLDASGQVQHSVATFEMTVFLPPEVKGTHMSRFVEVLEADRAPLDLVGLRSMIAETLIHLGAPAGRIEMRFPFFMRKQAPVSGVDSLLDMDATISVDKAFGREAEVTLKVVVPVTSLCPCSKKISAYGAHNQRSHLTLSAVLREDLSLEALVRIAEEEASCEVFGLLKRPDEKWVTERAYDNPKFVEDLVRDVALRLRADRRIAAWTVESENFESIHNHSAYALIEGRNA</sequence>
<dbReference type="InterPro" id="IPR003801">
    <property type="entry name" value="GTP_cyclohydrolase_FolE2/MptA"/>
</dbReference>
<dbReference type="HAMAP" id="MF_01527_B">
    <property type="entry name" value="GTP_cyclohydrol_B"/>
    <property type="match status" value="1"/>
</dbReference>
<gene>
    <name evidence="2" type="primary">folE2</name>
    <name evidence="3" type="ORF">ETQ85_16415</name>
</gene>
<dbReference type="UniPathway" id="UPA00848">
    <property type="reaction ID" value="UER00151"/>
</dbReference>
<accession>A0A6C2CNF3</accession>
<dbReference type="Pfam" id="PF02649">
    <property type="entry name" value="GCHY-1"/>
    <property type="match status" value="1"/>
</dbReference>
<evidence type="ECO:0000313" key="3">
    <source>
        <dbReference type="EMBL" id="TYC55029.1"/>
    </source>
</evidence>